<organism evidence="2 3">
    <name type="scientific">Chenggangzhangella methanolivorans</name>
    <dbReference type="NCBI Taxonomy" id="1437009"/>
    <lineage>
        <taxon>Bacteria</taxon>
        <taxon>Pseudomonadati</taxon>
        <taxon>Pseudomonadota</taxon>
        <taxon>Alphaproteobacteria</taxon>
        <taxon>Hyphomicrobiales</taxon>
        <taxon>Methylopilaceae</taxon>
        <taxon>Chenggangzhangella</taxon>
    </lineage>
</organism>
<sequence>MRCVAISGSDIAASKRIGVRSPTITRTRPLRRASDVSASAGPPDDIAPGAPGNTAGGRSSAAAAPEIAMAKTSEDATPAARTN</sequence>
<keyword evidence="3" id="KW-1185">Reference proteome</keyword>
<proteinExistence type="predicted"/>
<dbReference type="KEGG" id="cmet:K6K41_14280"/>
<feature type="region of interest" description="Disordered" evidence="1">
    <location>
        <begin position="20"/>
        <end position="83"/>
    </location>
</feature>
<name>A0A9E6R4Z0_9HYPH</name>
<feature type="compositionally biased region" description="Low complexity" evidence="1">
    <location>
        <begin position="37"/>
        <end position="52"/>
    </location>
</feature>
<protein>
    <submittedName>
        <fullName evidence="2">Uncharacterized protein</fullName>
    </submittedName>
</protein>
<feature type="compositionally biased region" description="Low complexity" evidence="1">
    <location>
        <begin position="61"/>
        <end position="70"/>
    </location>
</feature>
<reference evidence="2" key="1">
    <citation type="submission" date="2021-08" db="EMBL/GenBank/DDBJ databases">
        <authorList>
            <person name="Zhang H."/>
            <person name="Xu M."/>
            <person name="Yu Z."/>
            <person name="Yang L."/>
            <person name="Cai Y."/>
        </authorList>
    </citation>
    <scope>NUCLEOTIDE SEQUENCE</scope>
    <source>
        <strain evidence="2">CHL1</strain>
    </source>
</reference>
<dbReference type="AlphaFoldDB" id="A0A9E6R4Z0"/>
<dbReference type="RefSeq" id="WP_261401207.1">
    <property type="nucleotide sequence ID" value="NZ_CP081869.1"/>
</dbReference>
<dbReference type="EMBL" id="CP081869">
    <property type="protein sequence ID" value="QZN98300.1"/>
    <property type="molecule type" value="Genomic_DNA"/>
</dbReference>
<evidence type="ECO:0000256" key="1">
    <source>
        <dbReference type="SAM" id="MobiDB-lite"/>
    </source>
</evidence>
<gene>
    <name evidence="2" type="ORF">K6K41_14280</name>
</gene>
<evidence type="ECO:0000313" key="2">
    <source>
        <dbReference type="EMBL" id="QZN98300.1"/>
    </source>
</evidence>
<dbReference type="Proteomes" id="UP000825701">
    <property type="component" value="Chromosome"/>
</dbReference>
<evidence type="ECO:0000313" key="3">
    <source>
        <dbReference type="Proteomes" id="UP000825701"/>
    </source>
</evidence>
<accession>A0A9E6R4Z0</accession>